<dbReference type="GO" id="GO:0030682">
    <property type="term" value="P:symbiont-mediated perturbation of host defenses"/>
    <property type="evidence" value="ECO:0007669"/>
    <property type="project" value="InterPro"/>
</dbReference>
<feature type="signal peptide" evidence="7">
    <location>
        <begin position="1"/>
        <end position="18"/>
    </location>
</feature>
<evidence type="ECO:0000256" key="6">
    <source>
        <dbReference type="ARBA" id="ARBA00034121"/>
    </source>
</evidence>
<organism evidence="8">
    <name type="scientific">Triatoma brasiliensis</name>
    <name type="common">Blood-sucking bug</name>
    <dbReference type="NCBI Taxonomy" id="65344"/>
    <lineage>
        <taxon>Eukaryota</taxon>
        <taxon>Metazoa</taxon>
        <taxon>Ecdysozoa</taxon>
        <taxon>Arthropoda</taxon>
        <taxon>Hexapoda</taxon>
        <taxon>Insecta</taxon>
        <taxon>Pterygota</taxon>
        <taxon>Neoptera</taxon>
        <taxon>Paraneoptera</taxon>
        <taxon>Hemiptera</taxon>
        <taxon>Heteroptera</taxon>
        <taxon>Panheteroptera</taxon>
        <taxon>Cimicomorpha</taxon>
        <taxon>Reduviidae</taxon>
        <taxon>Triatominae</taxon>
        <taxon>Triatoma</taxon>
    </lineage>
</organism>
<dbReference type="InterPro" id="IPR012674">
    <property type="entry name" value="Calycin"/>
</dbReference>
<comment type="similarity">
    <text evidence="6">Belongs to the calycin superfamily. Triabin family.</text>
</comment>
<sequence length="174" mass="18742">MKGIIAVTLLGILMHAYADQCQLKQPASNFNADQYFSISLAYVTHSKTGQPGNVCRKYQTTKNGNGTSVTVASPDGGTPPEPTVTCTNTPKGGSNGQFSIECSISDGTTYTLTSSVLATDNQNYAVLQRCDSSGKEDILVLQTDKNGVNPQVTKFFQEQKWDINSWTSREKAGC</sequence>
<dbReference type="InterPro" id="IPR005657">
    <property type="entry name" value="Triabi/Procalin"/>
</dbReference>
<dbReference type="GO" id="GO:0090729">
    <property type="term" value="F:toxin activity"/>
    <property type="evidence" value="ECO:0007669"/>
    <property type="project" value="UniProtKB-KW"/>
</dbReference>
<dbReference type="EMBL" id="DQ846788">
    <property type="protein sequence ID" value="ABH09422.1"/>
    <property type="molecule type" value="mRNA"/>
</dbReference>
<protein>
    <submittedName>
        <fullName evidence="8">Salivary lipocalin 3</fullName>
    </submittedName>
</protein>
<dbReference type="GO" id="GO:0005576">
    <property type="term" value="C:extracellular region"/>
    <property type="evidence" value="ECO:0007669"/>
    <property type="project" value="UniProtKB-SubCell"/>
</dbReference>
<feature type="chain" id="PRO_5004175180" evidence="7">
    <location>
        <begin position="19"/>
        <end position="174"/>
    </location>
</feature>
<proteinExistence type="evidence at transcript level"/>
<accession>Q0MTE7</accession>
<evidence type="ECO:0000256" key="3">
    <source>
        <dbReference type="ARBA" id="ARBA00022656"/>
    </source>
</evidence>
<dbReference type="SUPFAM" id="SSF50814">
    <property type="entry name" value="Lipocalins"/>
    <property type="match status" value="1"/>
</dbReference>
<keyword evidence="3" id="KW-0800">Toxin</keyword>
<evidence type="ECO:0000256" key="5">
    <source>
        <dbReference type="ARBA" id="ARBA00023240"/>
    </source>
</evidence>
<evidence type="ECO:0000256" key="4">
    <source>
        <dbReference type="ARBA" id="ARBA00022729"/>
    </source>
</evidence>
<evidence type="ECO:0000256" key="1">
    <source>
        <dbReference type="ARBA" id="ARBA00004613"/>
    </source>
</evidence>
<keyword evidence="5" id="KW-1199">Hemostasis impairing toxin</keyword>
<reference evidence="8" key="1">
    <citation type="journal article" date="2007" name="Insect Biochem. Mol. Biol.">
        <title>The sialotranscriptome of the blood-sucking bug Triatoma brasiliensis (Hemiptera, Triatominae).</title>
        <authorList>
            <person name="Santos A."/>
            <person name="Ribeiro J.M."/>
            <person name="Lehane M.J."/>
            <person name="Gontijo N.F."/>
            <person name="Veloso A.B."/>
            <person name="Sant'Anna M.R."/>
            <person name="Nascimento Araujo R."/>
            <person name="Grisard E.C."/>
            <person name="Pereira M.H."/>
        </authorList>
    </citation>
    <scope>NUCLEOTIDE SEQUENCE</scope>
    <source>
        <strain evidence="8">TB-182</strain>
    </source>
</reference>
<name>Q0MTE7_TRIBS</name>
<evidence type="ECO:0000256" key="7">
    <source>
        <dbReference type="SAM" id="SignalP"/>
    </source>
</evidence>
<dbReference type="CDD" id="cd19423">
    <property type="entry name" value="lipocalin_LTBP1-like"/>
    <property type="match status" value="1"/>
</dbReference>
<dbReference type="AlphaFoldDB" id="Q0MTE7"/>
<dbReference type="Pfam" id="PF03973">
    <property type="entry name" value="Triabin"/>
    <property type="match status" value="1"/>
</dbReference>
<evidence type="ECO:0000313" key="8">
    <source>
        <dbReference type="EMBL" id="ABH09422.1"/>
    </source>
</evidence>
<keyword evidence="2" id="KW-0964">Secreted</keyword>
<evidence type="ECO:0000256" key="2">
    <source>
        <dbReference type="ARBA" id="ARBA00022525"/>
    </source>
</evidence>
<comment type="subcellular location">
    <subcellularLocation>
        <location evidence="1">Secreted</location>
    </subcellularLocation>
</comment>
<keyword evidence="4 7" id="KW-0732">Signal</keyword>
<dbReference type="Gene3D" id="2.40.128.20">
    <property type="match status" value="1"/>
</dbReference>